<name>A0A8T0TV02_PANVG</name>
<dbReference type="AlphaFoldDB" id="A0A8T0TV02"/>
<reference evidence="2" key="1">
    <citation type="submission" date="2020-05" db="EMBL/GenBank/DDBJ databases">
        <title>WGS assembly of Panicum virgatum.</title>
        <authorList>
            <person name="Lovell J.T."/>
            <person name="Jenkins J."/>
            <person name="Shu S."/>
            <person name="Juenger T.E."/>
            <person name="Schmutz J."/>
        </authorList>
    </citation>
    <scope>NUCLEOTIDE SEQUENCE</scope>
    <source>
        <strain evidence="2">AP13</strain>
    </source>
</reference>
<gene>
    <name evidence="2" type="ORF">PVAP13_4KG369188</name>
</gene>
<dbReference type="EMBL" id="CM029043">
    <property type="protein sequence ID" value="KAG2613618.1"/>
    <property type="molecule type" value="Genomic_DNA"/>
</dbReference>
<feature type="compositionally biased region" description="Basic residues" evidence="1">
    <location>
        <begin position="51"/>
        <end position="69"/>
    </location>
</feature>
<evidence type="ECO:0000256" key="1">
    <source>
        <dbReference type="SAM" id="MobiDB-lite"/>
    </source>
</evidence>
<feature type="region of interest" description="Disordered" evidence="1">
    <location>
        <begin position="48"/>
        <end position="86"/>
    </location>
</feature>
<organism evidence="2 3">
    <name type="scientific">Panicum virgatum</name>
    <name type="common">Blackwell switchgrass</name>
    <dbReference type="NCBI Taxonomy" id="38727"/>
    <lineage>
        <taxon>Eukaryota</taxon>
        <taxon>Viridiplantae</taxon>
        <taxon>Streptophyta</taxon>
        <taxon>Embryophyta</taxon>
        <taxon>Tracheophyta</taxon>
        <taxon>Spermatophyta</taxon>
        <taxon>Magnoliopsida</taxon>
        <taxon>Liliopsida</taxon>
        <taxon>Poales</taxon>
        <taxon>Poaceae</taxon>
        <taxon>PACMAD clade</taxon>
        <taxon>Panicoideae</taxon>
        <taxon>Panicodae</taxon>
        <taxon>Paniceae</taxon>
        <taxon>Panicinae</taxon>
        <taxon>Panicum</taxon>
        <taxon>Panicum sect. Hiantes</taxon>
    </lineage>
</organism>
<protein>
    <submittedName>
        <fullName evidence="2">Uncharacterized protein</fullName>
    </submittedName>
</protein>
<accession>A0A8T0TV02</accession>
<sequence length="160" mass="17493">MWPRGASATVAHPGSTRTSGVGRRRSPWVDGEGVAGVVTRAGSRIACGSTGRRRRHGHPRARGGRRRGWRSGVAASDPAAPPTCGRRRRRRCCWCCSWLRTGRRRAEGAGPRRTTAEVGGTERRGGFLLLLAESRELCFASCMVCRREKGQRDGDWSCSC</sequence>
<feature type="region of interest" description="Disordered" evidence="1">
    <location>
        <begin position="1"/>
        <end position="28"/>
    </location>
</feature>
<keyword evidence="3" id="KW-1185">Reference proteome</keyword>
<evidence type="ECO:0000313" key="2">
    <source>
        <dbReference type="EMBL" id="KAG2613618.1"/>
    </source>
</evidence>
<proteinExistence type="predicted"/>
<evidence type="ECO:0000313" key="3">
    <source>
        <dbReference type="Proteomes" id="UP000823388"/>
    </source>
</evidence>
<dbReference type="Proteomes" id="UP000823388">
    <property type="component" value="Chromosome 4K"/>
</dbReference>
<comment type="caution">
    <text evidence="2">The sequence shown here is derived from an EMBL/GenBank/DDBJ whole genome shotgun (WGS) entry which is preliminary data.</text>
</comment>